<reference evidence="1" key="1">
    <citation type="submission" date="2022-10" db="EMBL/GenBank/DDBJ databases">
        <title>Fusarium specimens isolated from Avocado Roots.</title>
        <authorList>
            <person name="Stajich J."/>
            <person name="Roper C."/>
            <person name="Heimlech-Rivalta G."/>
        </authorList>
    </citation>
    <scope>NUCLEOTIDE SEQUENCE</scope>
    <source>
        <strain evidence="1">CF00143</strain>
    </source>
</reference>
<dbReference type="Proteomes" id="UP001152130">
    <property type="component" value="Unassembled WGS sequence"/>
</dbReference>
<dbReference type="AlphaFoldDB" id="A0A9W8Q2L9"/>
<name>A0A9W8Q2L9_9HYPO</name>
<organism evidence="1 2">
    <name type="scientific">Fusarium irregulare</name>
    <dbReference type="NCBI Taxonomy" id="2494466"/>
    <lineage>
        <taxon>Eukaryota</taxon>
        <taxon>Fungi</taxon>
        <taxon>Dikarya</taxon>
        <taxon>Ascomycota</taxon>
        <taxon>Pezizomycotina</taxon>
        <taxon>Sordariomycetes</taxon>
        <taxon>Hypocreomycetidae</taxon>
        <taxon>Hypocreales</taxon>
        <taxon>Nectriaceae</taxon>
        <taxon>Fusarium</taxon>
        <taxon>Fusarium incarnatum-equiseti species complex</taxon>
    </lineage>
</organism>
<gene>
    <name evidence="1" type="ORF">NW766_000804</name>
</gene>
<proteinExistence type="predicted"/>
<protein>
    <submittedName>
        <fullName evidence="1">Uncharacterized protein</fullName>
    </submittedName>
</protein>
<evidence type="ECO:0000313" key="2">
    <source>
        <dbReference type="Proteomes" id="UP001152130"/>
    </source>
</evidence>
<sequence length="91" mass="10309">MEEDGTTAQLTGTASYFLNETTSRSDLIEDFDPATPGISDQGFRVVFTDWRRLTSEKIRENGFQCLIARDILDDKLAALRKYVLGEWESAD</sequence>
<comment type="caution">
    <text evidence="1">The sequence shown here is derived from an EMBL/GenBank/DDBJ whole genome shotgun (WGS) entry which is preliminary data.</text>
</comment>
<evidence type="ECO:0000313" key="1">
    <source>
        <dbReference type="EMBL" id="KAJ4024566.1"/>
    </source>
</evidence>
<accession>A0A9W8Q2L9</accession>
<dbReference type="EMBL" id="JAPDHF010000001">
    <property type="protein sequence ID" value="KAJ4024566.1"/>
    <property type="molecule type" value="Genomic_DNA"/>
</dbReference>
<keyword evidence="2" id="KW-1185">Reference proteome</keyword>